<dbReference type="CDD" id="cd05263">
    <property type="entry name" value="MupV_like_SDR_e"/>
    <property type="match status" value="1"/>
</dbReference>
<dbReference type="InterPro" id="IPR026055">
    <property type="entry name" value="FAR"/>
</dbReference>
<dbReference type="InterPro" id="IPR036291">
    <property type="entry name" value="NAD(P)-bd_dom_sf"/>
</dbReference>
<evidence type="ECO:0000313" key="2">
    <source>
        <dbReference type="EMBL" id="MFD1020439.1"/>
    </source>
</evidence>
<dbReference type="SUPFAM" id="SSF51735">
    <property type="entry name" value="NAD(P)-binding Rossmann-fold domains"/>
    <property type="match status" value="1"/>
</dbReference>
<gene>
    <name evidence="2" type="ORF">ACFQ2J_14725</name>
</gene>
<comment type="caution">
    <text evidence="2">The sequence shown here is derived from an EMBL/GenBank/DDBJ whole genome shotgun (WGS) entry which is preliminary data.</text>
</comment>
<proteinExistence type="predicted"/>
<dbReference type="InterPro" id="IPR013120">
    <property type="entry name" value="FAR_NAD-bd"/>
</dbReference>
<evidence type="ECO:0000259" key="1">
    <source>
        <dbReference type="Pfam" id="PF07993"/>
    </source>
</evidence>
<protein>
    <submittedName>
        <fullName evidence="2">SDR family oxidoreductase</fullName>
    </submittedName>
</protein>
<evidence type="ECO:0000313" key="3">
    <source>
        <dbReference type="Proteomes" id="UP001596990"/>
    </source>
</evidence>
<dbReference type="PANTHER" id="PTHR11011">
    <property type="entry name" value="MALE STERILITY PROTEIN 2-RELATED"/>
    <property type="match status" value="1"/>
</dbReference>
<name>A0ABW3L751_9BACI</name>
<keyword evidence="3" id="KW-1185">Reference proteome</keyword>
<reference evidence="3" key="1">
    <citation type="journal article" date="2019" name="Int. J. Syst. Evol. Microbiol.">
        <title>The Global Catalogue of Microorganisms (GCM) 10K type strain sequencing project: providing services to taxonomists for standard genome sequencing and annotation.</title>
        <authorList>
            <consortium name="The Broad Institute Genomics Platform"/>
            <consortium name="The Broad Institute Genome Sequencing Center for Infectious Disease"/>
            <person name="Wu L."/>
            <person name="Ma J."/>
        </authorList>
    </citation>
    <scope>NUCLEOTIDE SEQUENCE [LARGE SCALE GENOMIC DNA]</scope>
    <source>
        <strain evidence="3">CCUG 56607</strain>
    </source>
</reference>
<dbReference type="Proteomes" id="UP001596990">
    <property type="component" value="Unassembled WGS sequence"/>
</dbReference>
<sequence>MNILLTGATGFVGKRLMRGLLDQGHVIYPIVRSQAKLNHFLDTLAEGETERIHPIQGDLSLPHFGISETKIGQLKNNIDLFYHTAAFLSFKQEDKEKTFNINVDGTKHALELARSLNVQRFFHVSTAYTLGMESYGLETLHDSNRTFVNYYEESKSHAEHLVWSYRESMDVSIFRPAIIIGDSDTGEAETTFALYGLMKAVSLLKKMTEKQRLDAATTIRLYSDAAARTNLVPVNYVVDVLTAGAAHAKKNQIYHIANNETLTNGEIINLIKEVSQMDNLTLTSSETELTRSDELINEPMKVFHSYLNRTITFDDTNTRRLLAKAGLDPLRLNESHYRMMMETYFNQQ</sequence>
<accession>A0ABW3L751</accession>
<feature type="domain" description="Thioester reductase (TE)" evidence="1">
    <location>
        <begin position="5"/>
        <end position="240"/>
    </location>
</feature>
<dbReference type="Gene3D" id="3.40.50.720">
    <property type="entry name" value="NAD(P)-binding Rossmann-like Domain"/>
    <property type="match status" value="1"/>
</dbReference>
<dbReference type="PANTHER" id="PTHR11011:SF45">
    <property type="entry name" value="FATTY ACYL-COA REDUCTASE CG8306-RELATED"/>
    <property type="match status" value="1"/>
</dbReference>
<dbReference type="Pfam" id="PF07993">
    <property type="entry name" value="NAD_binding_4"/>
    <property type="match status" value="1"/>
</dbReference>
<dbReference type="EMBL" id="JBHTKL010000005">
    <property type="protein sequence ID" value="MFD1020439.1"/>
    <property type="molecule type" value="Genomic_DNA"/>
</dbReference>
<dbReference type="RefSeq" id="WP_386062060.1">
    <property type="nucleotide sequence ID" value="NZ_JBHTKL010000005.1"/>
</dbReference>
<organism evidence="2 3">
    <name type="scientific">Thalassobacillus hwangdonensis</name>
    <dbReference type="NCBI Taxonomy" id="546108"/>
    <lineage>
        <taxon>Bacteria</taxon>
        <taxon>Bacillati</taxon>
        <taxon>Bacillota</taxon>
        <taxon>Bacilli</taxon>
        <taxon>Bacillales</taxon>
        <taxon>Bacillaceae</taxon>
        <taxon>Thalassobacillus</taxon>
    </lineage>
</organism>